<accession>A0A2M7FXK1</accession>
<name>A0A2M7FXK1_9BACT</name>
<dbReference type="AlphaFoldDB" id="A0A2M7FXK1"/>
<gene>
    <name evidence="2" type="ORF">COW36_24735</name>
</gene>
<dbReference type="EMBL" id="PFFQ01000066">
    <property type="protein sequence ID" value="PIW13875.1"/>
    <property type="molecule type" value="Genomic_DNA"/>
</dbReference>
<dbReference type="InterPro" id="IPR046173">
    <property type="entry name" value="DUF6175"/>
</dbReference>
<comment type="caution">
    <text evidence="2">The sequence shown here is derived from an EMBL/GenBank/DDBJ whole genome shotgun (WGS) entry which is preliminary data.</text>
</comment>
<feature type="chain" id="PRO_5014831359" description="Flagellar assembly protein T N-terminal domain-containing protein" evidence="1">
    <location>
        <begin position="28"/>
        <end position="383"/>
    </location>
</feature>
<feature type="signal peptide" evidence="1">
    <location>
        <begin position="1"/>
        <end position="27"/>
    </location>
</feature>
<sequence length="383" mass="41266">MVLNKRIVNTFLAAAVLAGTWAVNGQAGQAAKGIKPVVVIEAVTGEGTSADAARLDAFRNAIAQAVGVYVQADTVVENYVTKSDKIRTNSKGFIKSFKMLNESKSSGVVSAVYRVEVSTQPLQQDVKDVVGSEFRNVGHPTVSVVGWYKGRNRLEDEVNDFAVTAMNRSLLKRGYKVVDGWLIEKLRKEDAAIVKASGAVQQSNFDQVAQMIANKLKADIYVTTYGSIQGGKASVSTKMYNSYTGQIFGSDTGYGIMRANSVADAKAAVATAVSAGMEKTLGQVSSHWQDVLTNGQEYIVVLDGYKGGKERRVFKKLLEDGDGVTEVKQLNAAGSHAEFSVYSTTKPVDFFDSLIDAAEEEGLKFVNDEAVIRGGRAIFILKN</sequence>
<organism evidence="2 3">
    <name type="scientific">bacterium (Candidatus Blackallbacteria) CG17_big_fil_post_rev_8_21_14_2_50_48_46</name>
    <dbReference type="NCBI Taxonomy" id="2014261"/>
    <lineage>
        <taxon>Bacteria</taxon>
        <taxon>Candidatus Blackallbacteria</taxon>
    </lineage>
</organism>
<keyword evidence="1" id="KW-0732">Signal</keyword>
<evidence type="ECO:0000313" key="3">
    <source>
        <dbReference type="Proteomes" id="UP000231019"/>
    </source>
</evidence>
<evidence type="ECO:0000313" key="2">
    <source>
        <dbReference type="EMBL" id="PIW13875.1"/>
    </source>
</evidence>
<protein>
    <recommendedName>
        <fullName evidence="4">Flagellar assembly protein T N-terminal domain-containing protein</fullName>
    </recommendedName>
</protein>
<evidence type="ECO:0000256" key="1">
    <source>
        <dbReference type="SAM" id="SignalP"/>
    </source>
</evidence>
<reference evidence="2 3" key="1">
    <citation type="submission" date="2017-09" db="EMBL/GenBank/DDBJ databases">
        <title>Depth-based differentiation of microbial function through sediment-hosted aquifers and enrichment of novel symbionts in the deep terrestrial subsurface.</title>
        <authorList>
            <person name="Probst A.J."/>
            <person name="Ladd B."/>
            <person name="Jarett J.K."/>
            <person name="Geller-Mcgrath D.E."/>
            <person name="Sieber C.M."/>
            <person name="Emerson J.B."/>
            <person name="Anantharaman K."/>
            <person name="Thomas B.C."/>
            <person name="Malmstrom R."/>
            <person name="Stieglmeier M."/>
            <person name="Klingl A."/>
            <person name="Woyke T."/>
            <person name="Ryan C.M."/>
            <person name="Banfield J.F."/>
        </authorList>
    </citation>
    <scope>NUCLEOTIDE SEQUENCE [LARGE SCALE GENOMIC DNA]</scope>
    <source>
        <strain evidence="2">CG17_big_fil_post_rev_8_21_14_2_50_48_46</strain>
    </source>
</reference>
<dbReference type="InterPro" id="IPR038180">
    <property type="entry name" value="FlgT_N_sf"/>
</dbReference>
<dbReference type="Gene3D" id="3.30.1660.40">
    <property type="entry name" value="FlgT, N-terminal domain"/>
    <property type="match status" value="1"/>
</dbReference>
<proteinExistence type="predicted"/>
<dbReference type="Proteomes" id="UP000231019">
    <property type="component" value="Unassembled WGS sequence"/>
</dbReference>
<dbReference type="Pfam" id="PF19672">
    <property type="entry name" value="DUF6175"/>
    <property type="match status" value="1"/>
</dbReference>
<evidence type="ECO:0008006" key="4">
    <source>
        <dbReference type="Google" id="ProtNLM"/>
    </source>
</evidence>